<dbReference type="EMBL" id="MH382836">
    <property type="protein sequence ID" value="AXC36509.1"/>
    <property type="molecule type" value="Genomic_DNA"/>
</dbReference>
<keyword evidence="2" id="KW-1185">Reference proteome</keyword>
<accession>A0A2Z5H987</accession>
<evidence type="ECO:0000313" key="1">
    <source>
        <dbReference type="EMBL" id="AXC36509.1"/>
    </source>
</evidence>
<gene>
    <name evidence="1" type="ORF">phCDa_65</name>
</gene>
<reference evidence="1 2" key="1">
    <citation type="submission" date="2018-05" db="EMBL/GenBank/DDBJ databases">
        <title>Genomic characterization of a novel Pseudomonas phage phCDa.</title>
        <authorList>
            <person name="Chen C."/>
            <person name="Lu D."/>
            <person name="Wang J."/>
            <person name="Fu R."/>
        </authorList>
    </citation>
    <scope>NUCLEOTIDE SEQUENCE [LARGE SCALE GENOMIC DNA]</scope>
</reference>
<name>A0A2Z5H987_9CAUD</name>
<evidence type="ECO:0000313" key="2">
    <source>
        <dbReference type="Proteomes" id="UP000252224"/>
    </source>
</evidence>
<dbReference type="Proteomes" id="UP000252224">
    <property type="component" value="Segment"/>
</dbReference>
<proteinExistence type="predicted"/>
<sequence length="110" mass="12623">MWAIRDSDGAETLHSIYPSWADSLEHLTVVTYVTQARYEAAIAELTETKKALEVAQKFARRHMAVLKNNAERMRQVESANNRYYSILQRYNLIGALPEQLDDTPIIDVKV</sequence>
<organism evidence="1 2">
    <name type="scientific">Pseudomonas phage phCDa</name>
    <dbReference type="NCBI Taxonomy" id="2268587"/>
    <lineage>
        <taxon>Viruses</taxon>
        <taxon>Duplodnaviria</taxon>
        <taxon>Heunggongvirae</taxon>
        <taxon>Uroviricota</taxon>
        <taxon>Caudoviricetes</taxon>
        <taxon>Schitoviridae</taxon>
        <taxon>Shizishanvirus</taxon>
        <taxon>Shizishanvirus phCDa</taxon>
    </lineage>
</organism>
<protein>
    <submittedName>
        <fullName evidence="1">Uncharacterized protein</fullName>
    </submittedName>
</protein>